<evidence type="ECO:0000313" key="2">
    <source>
        <dbReference type="EMBL" id="MCI97738.1"/>
    </source>
</evidence>
<reference evidence="2 3" key="1">
    <citation type="journal article" date="2018" name="Front. Plant Sci.">
        <title>Red Clover (Trifolium pratense) and Zigzag Clover (T. medium) - A Picture of Genomic Similarities and Differences.</title>
        <authorList>
            <person name="Dluhosova J."/>
            <person name="Istvanek J."/>
            <person name="Nedelnik J."/>
            <person name="Repkova J."/>
        </authorList>
    </citation>
    <scope>NUCLEOTIDE SEQUENCE [LARGE SCALE GENOMIC DNA]</scope>
    <source>
        <strain evidence="3">cv. 10/8</strain>
        <tissue evidence="2">Leaf</tissue>
    </source>
</reference>
<feature type="non-terminal residue" evidence="2">
    <location>
        <position position="48"/>
    </location>
</feature>
<dbReference type="EMBL" id="LXQA011452413">
    <property type="protein sequence ID" value="MCI97738.1"/>
    <property type="molecule type" value="Genomic_DNA"/>
</dbReference>
<evidence type="ECO:0000313" key="3">
    <source>
        <dbReference type="Proteomes" id="UP000265520"/>
    </source>
</evidence>
<dbReference type="Proteomes" id="UP000265520">
    <property type="component" value="Unassembled WGS sequence"/>
</dbReference>
<proteinExistence type="predicted"/>
<evidence type="ECO:0000256" key="1">
    <source>
        <dbReference type="SAM" id="MobiDB-lite"/>
    </source>
</evidence>
<keyword evidence="3" id="KW-1185">Reference proteome</keyword>
<accession>A0A392WAN6</accession>
<feature type="region of interest" description="Disordered" evidence="1">
    <location>
        <begin position="29"/>
        <end position="48"/>
    </location>
</feature>
<comment type="caution">
    <text evidence="2">The sequence shown here is derived from an EMBL/GenBank/DDBJ whole genome shotgun (WGS) entry which is preliminary data.</text>
</comment>
<sequence length="48" mass="5907">MDSGSNMWTQMLQQQQAMLRQQQAIHRQYQEQQAQAERHHREMMHVLQ</sequence>
<feature type="compositionally biased region" description="Basic and acidic residues" evidence="1">
    <location>
        <begin position="36"/>
        <end position="48"/>
    </location>
</feature>
<organism evidence="2 3">
    <name type="scientific">Trifolium medium</name>
    <dbReference type="NCBI Taxonomy" id="97028"/>
    <lineage>
        <taxon>Eukaryota</taxon>
        <taxon>Viridiplantae</taxon>
        <taxon>Streptophyta</taxon>
        <taxon>Embryophyta</taxon>
        <taxon>Tracheophyta</taxon>
        <taxon>Spermatophyta</taxon>
        <taxon>Magnoliopsida</taxon>
        <taxon>eudicotyledons</taxon>
        <taxon>Gunneridae</taxon>
        <taxon>Pentapetalae</taxon>
        <taxon>rosids</taxon>
        <taxon>fabids</taxon>
        <taxon>Fabales</taxon>
        <taxon>Fabaceae</taxon>
        <taxon>Papilionoideae</taxon>
        <taxon>50 kb inversion clade</taxon>
        <taxon>NPAAA clade</taxon>
        <taxon>Hologalegina</taxon>
        <taxon>IRL clade</taxon>
        <taxon>Trifolieae</taxon>
        <taxon>Trifolium</taxon>
    </lineage>
</organism>
<protein>
    <submittedName>
        <fullName evidence="2">Uncharacterized protein</fullName>
    </submittedName>
</protein>
<dbReference type="AlphaFoldDB" id="A0A392WAN6"/>
<name>A0A392WAN6_9FABA</name>